<name>A0ABN8P9M0_9CNID</name>
<protein>
    <submittedName>
        <fullName evidence="2">Uncharacterized protein</fullName>
    </submittedName>
</protein>
<feature type="compositionally biased region" description="Basic residues" evidence="1">
    <location>
        <begin position="69"/>
        <end position="84"/>
    </location>
</feature>
<gene>
    <name evidence="2" type="ORF">PLOB_00040528</name>
</gene>
<evidence type="ECO:0000313" key="3">
    <source>
        <dbReference type="Proteomes" id="UP001159405"/>
    </source>
</evidence>
<keyword evidence="3" id="KW-1185">Reference proteome</keyword>
<reference evidence="2 3" key="1">
    <citation type="submission" date="2022-05" db="EMBL/GenBank/DDBJ databases">
        <authorList>
            <consortium name="Genoscope - CEA"/>
            <person name="William W."/>
        </authorList>
    </citation>
    <scope>NUCLEOTIDE SEQUENCE [LARGE SCALE GENOMIC DNA]</scope>
</reference>
<organism evidence="2 3">
    <name type="scientific">Porites lobata</name>
    <dbReference type="NCBI Taxonomy" id="104759"/>
    <lineage>
        <taxon>Eukaryota</taxon>
        <taxon>Metazoa</taxon>
        <taxon>Cnidaria</taxon>
        <taxon>Anthozoa</taxon>
        <taxon>Hexacorallia</taxon>
        <taxon>Scleractinia</taxon>
        <taxon>Fungiina</taxon>
        <taxon>Poritidae</taxon>
        <taxon>Porites</taxon>
    </lineage>
</organism>
<feature type="region of interest" description="Disordered" evidence="1">
    <location>
        <begin position="64"/>
        <end position="84"/>
    </location>
</feature>
<evidence type="ECO:0000256" key="1">
    <source>
        <dbReference type="SAM" id="MobiDB-lite"/>
    </source>
</evidence>
<dbReference type="Proteomes" id="UP001159405">
    <property type="component" value="Unassembled WGS sequence"/>
</dbReference>
<comment type="caution">
    <text evidence="2">The sequence shown here is derived from an EMBL/GenBank/DDBJ whole genome shotgun (WGS) entry which is preliminary data.</text>
</comment>
<proteinExistence type="predicted"/>
<dbReference type="EMBL" id="CALNXK010000062">
    <property type="protein sequence ID" value="CAH3139090.1"/>
    <property type="molecule type" value="Genomic_DNA"/>
</dbReference>
<accession>A0ABN8P9M0</accession>
<evidence type="ECO:0000313" key="2">
    <source>
        <dbReference type="EMBL" id="CAH3139090.1"/>
    </source>
</evidence>
<sequence>MELKGTYVVSLKRQSLVGFLLATASDAMAIKPGLQVSQQDNCIIQLKDLPAMLADEVKELLVKSDTGKKIRHPSPRHPPHFNGK</sequence>